<sequence>MHTTDRQRLRELIVRLPRWGGRESRGALYADLTWDLTTRDPGPIPPTPADAAERLIELALAASSGPGMRGLLEDLRELGADGAAGSLVLAELAAGLADAAPPRPWAGEPYPGLRPLECWQAPLFFGRRAATRDLLRRLSAPAGARLILVAGLLGCGKSSLVQAGVAGRLAAGELPRLPAAAHWQVSSMVPAGHGGDPFLALTYGLAREPGVAPFDAPTEAAAIKGYGAPALAELLARVLAGRPADACWLLVIDQFEELFTAVDEDLAGEFLETLIEALEEPRLRLLGTLRVDLLHRCCALPDLARALNAGGLYCLAPPSRSGLERMILGPLTELELAAPMQIEPALVEHLLRDASGQPGGLALLADALKDTYDQASRRGGSAAVMALDLYAGHRHGGLKAVIARRAERALDRSGPAARTTLNRLFSQLIAVAPDGTAARRRLEWVKLAAQPETAALAQALAAPDTRLVKIGQGERATVEIVHEALLQEWLALRHWIERRREALRAREQLEVEARTWAAIGYPPDLRWHHEVLESARTLLAETGLLDELERDLDLSSFLTPEPEWLLCEILCSRVEPVQREEIGLRLAQIGDPRPGVGVADGLPAIRWCAIPAGEVLIEGHGLFAVAPFRIAAYPVTQCQFTAFLEAADGFASPKWWTDLRQTPPVSGPARRHGNYPATQVNWFEATAFCRWLSARLGYSVRLPDEWEWQWAAQGARPGFIYPWGRDWREDHANTDEGAVGRATAVGMYPAGRSAQGVYDLAGNTWEWCRNRYDKPKIIAADPDRSRVLRGGSWRVNMGFARADFRLDGLPEDRMGGSSFRVVTGD</sequence>
<dbReference type="SUPFAM" id="SSF56436">
    <property type="entry name" value="C-type lectin-like"/>
    <property type="match status" value="1"/>
</dbReference>
<evidence type="ECO:0000259" key="2">
    <source>
        <dbReference type="Pfam" id="PF20703"/>
    </source>
</evidence>
<name>A0A2K8U4Q4_9GAMM</name>
<dbReference type="Proteomes" id="UP000232638">
    <property type="component" value="Chromosome"/>
</dbReference>
<dbReference type="RefSeq" id="WP_100918361.1">
    <property type="nucleotide sequence ID" value="NZ_CP020370.1"/>
</dbReference>
<dbReference type="InterPro" id="IPR005532">
    <property type="entry name" value="SUMF_dom"/>
</dbReference>
<dbReference type="Gene3D" id="3.90.1580.10">
    <property type="entry name" value="paralog of FGE (formylglycine-generating enzyme)"/>
    <property type="match status" value="1"/>
</dbReference>
<dbReference type="AlphaFoldDB" id="A0A2K8U4Q4"/>
<dbReference type="Pfam" id="PF20703">
    <property type="entry name" value="nSTAND1"/>
    <property type="match status" value="1"/>
</dbReference>
<dbReference type="PANTHER" id="PTHR23150">
    <property type="entry name" value="SULFATASE MODIFYING FACTOR 1, 2"/>
    <property type="match status" value="1"/>
</dbReference>
<dbReference type="InterPro" id="IPR027417">
    <property type="entry name" value="P-loop_NTPase"/>
</dbReference>
<dbReference type="InterPro" id="IPR042095">
    <property type="entry name" value="SUMF_sf"/>
</dbReference>
<dbReference type="Pfam" id="PF03781">
    <property type="entry name" value="FGE-sulfatase"/>
    <property type="match status" value="1"/>
</dbReference>
<evidence type="ECO:0000313" key="4">
    <source>
        <dbReference type="Proteomes" id="UP000232638"/>
    </source>
</evidence>
<dbReference type="Gene3D" id="3.40.50.300">
    <property type="entry name" value="P-loop containing nucleotide triphosphate hydrolases"/>
    <property type="match status" value="1"/>
</dbReference>
<dbReference type="PANTHER" id="PTHR23150:SF19">
    <property type="entry name" value="FORMYLGLYCINE-GENERATING ENZYME"/>
    <property type="match status" value="1"/>
</dbReference>
<dbReference type="InterPro" id="IPR049052">
    <property type="entry name" value="nSTAND1"/>
</dbReference>
<gene>
    <name evidence="3" type="ORF">THSYN_06095</name>
</gene>
<dbReference type="InterPro" id="IPR051043">
    <property type="entry name" value="Sulfatase_Mod_Factor_Kinase"/>
</dbReference>
<keyword evidence="4" id="KW-1185">Reference proteome</keyword>
<protein>
    <submittedName>
        <fullName evidence="3">Uncharacterized protein</fullName>
    </submittedName>
</protein>
<evidence type="ECO:0000313" key="3">
    <source>
        <dbReference type="EMBL" id="AUB80564.1"/>
    </source>
</evidence>
<feature type="domain" description="Novel STAND NTPase 1" evidence="2">
    <location>
        <begin position="109"/>
        <end position="519"/>
    </location>
</feature>
<proteinExistence type="predicted"/>
<organism evidence="3 4">
    <name type="scientific">Candidatus Thiodictyon syntrophicum</name>
    <dbReference type="NCBI Taxonomy" id="1166950"/>
    <lineage>
        <taxon>Bacteria</taxon>
        <taxon>Pseudomonadati</taxon>
        <taxon>Pseudomonadota</taxon>
        <taxon>Gammaproteobacteria</taxon>
        <taxon>Chromatiales</taxon>
        <taxon>Chromatiaceae</taxon>
        <taxon>Thiodictyon</taxon>
    </lineage>
</organism>
<dbReference type="OrthoDB" id="9782895at2"/>
<evidence type="ECO:0000259" key="1">
    <source>
        <dbReference type="Pfam" id="PF03781"/>
    </source>
</evidence>
<dbReference type="InterPro" id="IPR016187">
    <property type="entry name" value="CTDL_fold"/>
</dbReference>
<feature type="domain" description="Sulfatase-modifying factor enzyme-like" evidence="1">
    <location>
        <begin position="625"/>
        <end position="822"/>
    </location>
</feature>
<dbReference type="SUPFAM" id="SSF52540">
    <property type="entry name" value="P-loop containing nucleoside triphosphate hydrolases"/>
    <property type="match status" value="1"/>
</dbReference>
<reference evidence="3 4" key="1">
    <citation type="submission" date="2017-03" db="EMBL/GenBank/DDBJ databases">
        <title>Complete genome sequence of Candidatus 'Thiodictyon syntrophicum' sp. nov. strain Cad16T, a photolithoautotroph purple sulfur bacterium isolated from an alpine meromictic lake.</title>
        <authorList>
            <person name="Luedin S.M."/>
            <person name="Pothier J.F."/>
            <person name="Danza F."/>
            <person name="Storelli N."/>
            <person name="Wittwer M."/>
            <person name="Tonolla M."/>
        </authorList>
    </citation>
    <scope>NUCLEOTIDE SEQUENCE [LARGE SCALE GENOMIC DNA]</scope>
    <source>
        <strain evidence="3 4">Cad16T</strain>
    </source>
</reference>
<accession>A0A2K8U4Q4</accession>
<dbReference type="EMBL" id="CP020370">
    <property type="protein sequence ID" value="AUB80564.1"/>
    <property type="molecule type" value="Genomic_DNA"/>
</dbReference>
<dbReference type="GO" id="GO:0120147">
    <property type="term" value="F:formylglycine-generating oxidase activity"/>
    <property type="evidence" value="ECO:0007669"/>
    <property type="project" value="TreeGrafter"/>
</dbReference>
<dbReference type="KEGG" id="tsy:THSYN_06095"/>